<evidence type="ECO:0000313" key="3">
    <source>
        <dbReference type="Proteomes" id="UP000887013"/>
    </source>
</evidence>
<comment type="caution">
    <text evidence="2">The sequence shown here is derived from an EMBL/GenBank/DDBJ whole genome shotgun (WGS) entry which is preliminary data.</text>
</comment>
<dbReference type="Proteomes" id="UP000887013">
    <property type="component" value="Unassembled WGS sequence"/>
</dbReference>
<organism evidence="2 3">
    <name type="scientific">Nephila pilipes</name>
    <name type="common">Giant wood spider</name>
    <name type="synonym">Nephila maculata</name>
    <dbReference type="NCBI Taxonomy" id="299642"/>
    <lineage>
        <taxon>Eukaryota</taxon>
        <taxon>Metazoa</taxon>
        <taxon>Ecdysozoa</taxon>
        <taxon>Arthropoda</taxon>
        <taxon>Chelicerata</taxon>
        <taxon>Arachnida</taxon>
        <taxon>Araneae</taxon>
        <taxon>Araneomorphae</taxon>
        <taxon>Entelegynae</taxon>
        <taxon>Araneoidea</taxon>
        <taxon>Nephilidae</taxon>
        <taxon>Nephila</taxon>
    </lineage>
</organism>
<reference evidence="2" key="1">
    <citation type="submission" date="2020-08" db="EMBL/GenBank/DDBJ databases">
        <title>Multicomponent nature underlies the extraordinary mechanical properties of spider dragline silk.</title>
        <authorList>
            <person name="Kono N."/>
            <person name="Nakamura H."/>
            <person name="Mori M."/>
            <person name="Yoshida Y."/>
            <person name="Ohtoshi R."/>
            <person name="Malay A.D."/>
            <person name="Moran D.A.P."/>
            <person name="Tomita M."/>
            <person name="Numata K."/>
            <person name="Arakawa K."/>
        </authorList>
    </citation>
    <scope>NUCLEOTIDE SEQUENCE</scope>
</reference>
<sequence>MQNCHRRLHRHFSKIILTAIQLERGGQSRRAGDLFSFLNGQDLRFFVNPASAIGRNFRAIMNCPSCFPCPPNWPSRLRITPACSFSFRVPLTGPVAFLVFSAGQSLFFVPLADSFFFFVRPADSFPSYVPPADSAPFLVPPTDSVLFLIPLEVPVALFVPLTCIVASVYPQKGDATWSERNSDLKEQYLVSRVGGATHPLRNDFKVIDSFLGIDGFSL</sequence>
<evidence type="ECO:0000313" key="2">
    <source>
        <dbReference type="EMBL" id="GFT16659.1"/>
    </source>
</evidence>
<keyword evidence="1" id="KW-1133">Transmembrane helix</keyword>
<name>A0A8X6NIY9_NEPPI</name>
<keyword evidence="3" id="KW-1185">Reference proteome</keyword>
<accession>A0A8X6NIY9</accession>
<evidence type="ECO:0000256" key="1">
    <source>
        <dbReference type="SAM" id="Phobius"/>
    </source>
</evidence>
<dbReference type="EMBL" id="BMAW01009968">
    <property type="protein sequence ID" value="GFT16659.1"/>
    <property type="molecule type" value="Genomic_DNA"/>
</dbReference>
<dbReference type="AlphaFoldDB" id="A0A8X6NIY9"/>
<protein>
    <submittedName>
        <fullName evidence="2">Uncharacterized protein</fullName>
    </submittedName>
</protein>
<keyword evidence="1" id="KW-0812">Transmembrane</keyword>
<feature type="transmembrane region" description="Helical" evidence="1">
    <location>
        <begin position="95"/>
        <end position="119"/>
    </location>
</feature>
<gene>
    <name evidence="2" type="ORF">NPIL_124321</name>
</gene>
<feature type="transmembrane region" description="Helical" evidence="1">
    <location>
        <begin position="145"/>
        <end position="169"/>
    </location>
</feature>
<keyword evidence="1" id="KW-0472">Membrane</keyword>
<proteinExistence type="predicted"/>